<reference evidence="4" key="1">
    <citation type="journal article" date="2019" name="Curr. Biol.">
        <title>Genome Sequence of Striga asiatica Provides Insight into the Evolution of Plant Parasitism.</title>
        <authorList>
            <person name="Yoshida S."/>
            <person name="Kim S."/>
            <person name="Wafula E.K."/>
            <person name="Tanskanen J."/>
            <person name="Kim Y.M."/>
            <person name="Honaas L."/>
            <person name="Yang Z."/>
            <person name="Spallek T."/>
            <person name="Conn C.E."/>
            <person name="Ichihashi Y."/>
            <person name="Cheong K."/>
            <person name="Cui S."/>
            <person name="Der J.P."/>
            <person name="Gundlach H."/>
            <person name="Jiao Y."/>
            <person name="Hori C."/>
            <person name="Ishida J.K."/>
            <person name="Kasahara H."/>
            <person name="Kiba T."/>
            <person name="Kim M.S."/>
            <person name="Koo N."/>
            <person name="Laohavisit A."/>
            <person name="Lee Y.H."/>
            <person name="Lumba S."/>
            <person name="McCourt P."/>
            <person name="Mortimer J.C."/>
            <person name="Mutuku J.M."/>
            <person name="Nomura T."/>
            <person name="Sasaki-Sekimoto Y."/>
            <person name="Seto Y."/>
            <person name="Wang Y."/>
            <person name="Wakatake T."/>
            <person name="Sakakibara H."/>
            <person name="Demura T."/>
            <person name="Yamaguchi S."/>
            <person name="Yoneyama K."/>
            <person name="Manabe R.I."/>
            <person name="Nelson D.C."/>
            <person name="Schulman A.H."/>
            <person name="Timko M.P."/>
            <person name="dePamphilis C.W."/>
            <person name="Choi D."/>
            <person name="Shirasu K."/>
        </authorList>
    </citation>
    <scope>NUCLEOTIDE SEQUENCE [LARGE SCALE GENOMIC DNA]</scope>
    <source>
        <strain evidence="4">cv. UVA1</strain>
    </source>
</reference>
<dbReference type="OrthoDB" id="913938at2759"/>
<protein>
    <submittedName>
        <fullName evidence="3">Heat-inducible transcription repressor HrcA</fullName>
    </submittedName>
</protein>
<keyword evidence="4" id="KW-1185">Reference proteome</keyword>
<organism evidence="3 4">
    <name type="scientific">Striga asiatica</name>
    <name type="common">Asiatic witchweed</name>
    <name type="synonym">Buchnera asiatica</name>
    <dbReference type="NCBI Taxonomy" id="4170"/>
    <lineage>
        <taxon>Eukaryota</taxon>
        <taxon>Viridiplantae</taxon>
        <taxon>Streptophyta</taxon>
        <taxon>Embryophyta</taxon>
        <taxon>Tracheophyta</taxon>
        <taxon>Spermatophyta</taxon>
        <taxon>Magnoliopsida</taxon>
        <taxon>eudicotyledons</taxon>
        <taxon>Gunneridae</taxon>
        <taxon>Pentapetalae</taxon>
        <taxon>asterids</taxon>
        <taxon>lamiids</taxon>
        <taxon>Lamiales</taxon>
        <taxon>Orobanchaceae</taxon>
        <taxon>Buchnereae</taxon>
        <taxon>Striga</taxon>
    </lineage>
</organism>
<feature type="region of interest" description="Disordered" evidence="1">
    <location>
        <begin position="50"/>
        <end position="91"/>
    </location>
</feature>
<dbReference type="PANTHER" id="PTHR33624">
    <property type="entry name" value="SIGMA FACTOR BINDING PROTEIN 1, CHLOROPLASTIC"/>
    <property type="match status" value="1"/>
</dbReference>
<dbReference type="InterPro" id="IPR008889">
    <property type="entry name" value="VQ"/>
</dbReference>
<feature type="domain" description="VQ" evidence="2">
    <location>
        <begin position="32"/>
        <end position="58"/>
    </location>
</feature>
<proteinExistence type="predicted"/>
<name>A0A5A7R4Y1_STRAF</name>
<accession>A0A5A7R4Y1</accession>
<gene>
    <name evidence="3" type="ORF">STAS_30001</name>
</gene>
<dbReference type="InterPro" id="IPR039335">
    <property type="entry name" value="SIB1/2"/>
</dbReference>
<feature type="region of interest" description="Disordered" evidence="1">
    <location>
        <begin position="1"/>
        <end position="27"/>
    </location>
</feature>
<dbReference type="AlphaFoldDB" id="A0A5A7R4Y1"/>
<dbReference type="Pfam" id="PF05678">
    <property type="entry name" value="VQ"/>
    <property type="match status" value="1"/>
</dbReference>
<dbReference type="PANTHER" id="PTHR33624:SF2">
    <property type="entry name" value="SIGMA FACTOR BINDING PROTEIN 1, CHLOROPLASTIC"/>
    <property type="match status" value="1"/>
</dbReference>
<sequence>MDQKIERRPHRQQSPNNSKPKKKGPLKVVHIANPIKFTATASEFRALVQELTGQDSGPPDSAGPAAVRGGSGRRGAEEGPTKEFGVCEGVQNGSGQVGFESGYEYGHDGLFDPVKMDDSFQGLMASGFWNEGADDIS</sequence>
<dbReference type="Proteomes" id="UP000325081">
    <property type="component" value="Unassembled WGS sequence"/>
</dbReference>
<evidence type="ECO:0000256" key="1">
    <source>
        <dbReference type="SAM" id="MobiDB-lite"/>
    </source>
</evidence>
<dbReference type="EMBL" id="BKCP01010403">
    <property type="protein sequence ID" value="GER52539.1"/>
    <property type="molecule type" value="Genomic_DNA"/>
</dbReference>
<comment type="caution">
    <text evidence="3">The sequence shown here is derived from an EMBL/GenBank/DDBJ whole genome shotgun (WGS) entry which is preliminary data.</text>
</comment>
<evidence type="ECO:0000313" key="3">
    <source>
        <dbReference type="EMBL" id="GER52539.1"/>
    </source>
</evidence>
<evidence type="ECO:0000313" key="4">
    <source>
        <dbReference type="Proteomes" id="UP000325081"/>
    </source>
</evidence>
<evidence type="ECO:0000259" key="2">
    <source>
        <dbReference type="Pfam" id="PF05678"/>
    </source>
</evidence>